<dbReference type="EMBL" id="CP115149">
    <property type="protein sequence ID" value="WBL37462.1"/>
    <property type="molecule type" value="Genomic_DNA"/>
</dbReference>
<protein>
    <recommendedName>
        <fullName evidence="3">DUF2171 domain-containing protein</fullName>
    </recommendedName>
</protein>
<evidence type="ECO:0000313" key="1">
    <source>
        <dbReference type="EMBL" id="WBL37462.1"/>
    </source>
</evidence>
<reference evidence="1 2" key="1">
    <citation type="journal article" date="2023" name="ISME J.">
        <title>Thermophilic Dehalococcoidia with unusual traits shed light on an unexpected past.</title>
        <authorList>
            <person name="Palmer M."/>
            <person name="Covington J.K."/>
            <person name="Zhou E.M."/>
            <person name="Thomas S.C."/>
            <person name="Habib N."/>
            <person name="Seymour C.O."/>
            <person name="Lai D."/>
            <person name="Johnston J."/>
            <person name="Hashimi A."/>
            <person name="Jiao J.Y."/>
            <person name="Muok A.R."/>
            <person name="Liu L."/>
            <person name="Xian W.D."/>
            <person name="Zhi X.Y."/>
            <person name="Li M.M."/>
            <person name="Silva L.P."/>
            <person name="Bowen B.P."/>
            <person name="Louie K."/>
            <person name="Briegel A."/>
            <person name="Pett-Ridge J."/>
            <person name="Weber P.K."/>
            <person name="Tocheva E.I."/>
            <person name="Woyke T."/>
            <person name="Northen T.R."/>
            <person name="Mayali X."/>
            <person name="Li W.J."/>
            <person name="Hedlund B.P."/>
        </authorList>
    </citation>
    <scope>NUCLEOTIDE SEQUENCE [LARGE SCALE GENOMIC DNA]</scope>
    <source>
        <strain evidence="1 2">YIM 72310</strain>
    </source>
</reference>
<sequence>MSNATVRARLSDGLFPSEVAAIIEDIDGQQIGFIASADLVVDRHNGSGRVTVRVLEKRGDHALIEVPGDVYGAVRYAVVPLSSLSSEQPG</sequence>
<name>A0ABY7MA89_9CHLR</name>
<accession>A0ABY7MA89</accession>
<evidence type="ECO:0008006" key="3">
    <source>
        <dbReference type="Google" id="ProtNLM"/>
    </source>
</evidence>
<organism evidence="1 2">
    <name type="scientific">Tepidiforma flava</name>
    <dbReference type="NCBI Taxonomy" id="3004094"/>
    <lineage>
        <taxon>Bacteria</taxon>
        <taxon>Bacillati</taxon>
        <taxon>Chloroflexota</taxon>
        <taxon>Tepidiformia</taxon>
        <taxon>Tepidiformales</taxon>
        <taxon>Tepidiformaceae</taxon>
        <taxon>Tepidiforma</taxon>
    </lineage>
</organism>
<dbReference type="Proteomes" id="UP001212803">
    <property type="component" value="Chromosome"/>
</dbReference>
<proteinExistence type="predicted"/>
<dbReference type="RefSeq" id="WP_270057975.1">
    <property type="nucleotide sequence ID" value="NZ_CP115149.1"/>
</dbReference>
<keyword evidence="2" id="KW-1185">Reference proteome</keyword>
<evidence type="ECO:0000313" key="2">
    <source>
        <dbReference type="Proteomes" id="UP001212803"/>
    </source>
</evidence>
<gene>
    <name evidence="1" type="ORF">O0235_07765</name>
</gene>